<protein>
    <submittedName>
        <fullName evidence="2">Uncharacterized protein</fullName>
    </submittedName>
</protein>
<accession>A0A9W8NKT8</accession>
<name>A0A9W8NKT8_9PEZI</name>
<feature type="region of interest" description="Disordered" evidence="1">
    <location>
        <begin position="1"/>
        <end position="91"/>
    </location>
</feature>
<evidence type="ECO:0000313" key="3">
    <source>
        <dbReference type="Proteomes" id="UP001148614"/>
    </source>
</evidence>
<reference evidence="2" key="1">
    <citation type="submission" date="2022-07" db="EMBL/GenBank/DDBJ databases">
        <title>Genome Sequence of Xylaria arbuscula.</title>
        <authorList>
            <person name="Buettner E."/>
        </authorList>
    </citation>
    <scope>NUCLEOTIDE SEQUENCE</scope>
    <source>
        <strain evidence="2">VT107</strain>
    </source>
</reference>
<organism evidence="2 3">
    <name type="scientific">Xylaria arbuscula</name>
    <dbReference type="NCBI Taxonomy" id="114810"/>
    <lineage>
        <taxon>Eukaryota</taxon>
        <taxon>Fungi</taxon>
        <taxon>Dikarya</taxon>
        <taxon>Ascomycota</taxon>
        <taxon>Pezizomycotina</taxon>
        <taxon>Sordariomycetes</taxon>
        <taxon>Xylariomycetidae</taxon>
        <taxon>Xylariales</taxon>
        <taxon>Xylariaceae</taxon>
        <taxon>Xylaria</taxon>
    </lineage>
</organism>
<dbReference type="VEuPathDB" id="FungiDB:F4678DRAFT_400511"/>
<sequence>MEDARAAHRRRVEARAIGRTPEEHLALERALARRRQRQSSHASPVSHPVQRYQHPSHVEGQDDRNARFQPLDTCNSQSSVEGHREVSPPTEVPEYLDEIDDWEIYSIYQILHSETEPPYGSPTWFFYFDYAMFRAKVVTAKSAATLPALGIPPGRKSKPTYSPRNVRGAGWHRRGYRDHGNMWINVKAGSYGYRRGMNVYENEGLADFVRTVFHGRATKYPEGWYWDLFFKRKSLTRLLVDLENHGLDMDLILVKDFFDGGETVYFKLFDEGDKQLDQRYPIPFW</sequence>
<proteinExistence type="predicted"/>
<evidence type="ECO:0000256" key="1">
    <source>
        <dbReference type="SAM" id="MobiDB-lite"/>
    </source>
</evidence>
<gene>
    <name evidence="2" type="ORF">NPX13_g2081</name>
</gene>
<feature type="compositionally biased region" description="Basic and acidic residues" evidence="1">
    <location>
        <begin position="13"/>
        <end position="31"/>
    </location>
</feature>
<dbReference type="EMBL" id="JANPWZ010000208">
    <property type="protein sequence ID" value="KAJ3578480.1"/>
    <property type="molecule type" value="Genomic_DNA"/>
</dbReference>
<keyword evidence="3" id="KW-1185">Reference proteome</keyword>
<comment type="caution">
    <text evidence="2">The sequence shown here is derived from an EMBL/GenBank/DDBJ whole genome shotgun (WGS) entry which is preliminary data.</text>
</comment>
<feature type="compositionally biased region" description="Basic and acidic residues" evidence="1">
    <location>
        <begin position="56"/>
        <end position="66"/>
    </location>
</feature>
<evidence type="ECO:0000313" key="2">
    <source>
        <dbReference type="EMBL" id="KAJ3578480.1"/>
    </source>
</evidence>
<dbReference type="Proteomes" id="UP001148614">
    <property type="component" value="Unassembled WGS sequence"/>
</dbReference>
<dbReference type="AlphaFoldDB" id="A0A9W8NKT8"/>